<dbReference type="Pfam" id="PF00483">
    <property type="entry name" value="NTP_transferase"/>
    <property type="match status" value="1"/>
</dbReference>
<feature type="domain" description="Nucleotidyl transferase" evidence="1">
    <location>
        <begin position="2"/>
        <end position="119"/>
    </location>
</feature>
<dbReference type="OrthoDB" id="9788272at2"/>
<dbReference type="AlphaFoldDB" id="A0A3N1P2Q0"/>
<keyword evidence="2" id="KW-0548">Nucleotidyltransferase</keyword>
<dbReference type="InterPro" id="IPR054790">
    <property type="entry name" value="MurU"/>
</dbReference>
<dbReference type="GO" id="GO:0016779">
    <property type="term" value="F:nucleotidyltransferase activity"/>
    <property type="evidence" value="ECO:0007669"/>
    <property type="project" value="UniProtKB-KW"/>
</dbReference>
<dbReference type="InterPro" id="IPR005835">
    <property type="entry name" value="NTP_transferase_dom"/>
</dbReference>
<reference evidence="2 3" key="1">
    <citation type="submission" date="2018-11" db="EMBL/GenBank/DDBJ databases">
        <title>Genomic Encyclopedia of Type Strains, Phase IV (KMG-IV): sequencing the most valuable type-strain genomes for metagenomic binning, comparative biology and taxonomic classification.</title>
        <authorList>
            <person name="Goeker M."/>
        </authorList>
    </citation>
    <scope>NUCLEOTIDE SEQUENCE [LARGE SCALE GENOMIC DNA]</scope>
    <source>
        <strain evidence="2 3">DSM 16974</strain>
    </source>
</reference>
<comment type="caution">
    <text evidence="2">The sequence shown here is derived from an EMBL/GenBank/DDBJ whole genome shotgun (WGS) entry which is preliminary data.</text>
</comment>
<dbReference type="Proteomes" id="UP000273643">
    <property type="component" value="Unassembled WGS sequence"/>
</dbReference>
<dbReference type="EMBL" id="RJUK01000001">
    <property type="protein sequence ID" value="ROQ21000.1"/>
    <property type="molecule type" value="Genomic_DNA"/>
</dbReference>
<evidence type="ECO:0000259" key="1">
    <source>
        <dbReference type="Pfam" id="PF00483"/>
    </source>
</evidence>
<dbReference type="PANTHER" id="PTHR22572">
    <property type="entry name" value="SUGAR-1-PHOSPHATE GUANYL TRANSFERASE"/>
    <property type="match status" value="1"/>
</dbReference>
<keyword evidence="2" id="KW-0808">Transferase</keyword>
<proteinExistence type="predicted"/>
<dbReference type="CDD" id="cd06422">
    <property type="entry name" value="NTP_transferase_like_1"/>
    <property type="match status" value="1"/>
</dbReference>
<accession>A0A3N1P2Q0</accession>
<name>A0A3N1P2Q0_9GAMM</name>
<evidence type="ECO:0000313" key="2">
    <source>
        <dbReference type="EMBL" id="ROQ21000.1"/>
    </source>
</evidence>
<protein>
    <submittedName>
        <fullName evidence="2">MurNAc alpha-1-phosphate uridylyltransferase</fullName>
    </submittedName>
</protein>
<dbReference type="SUPFAM" id="SSF53448">
    <property type="entry name" value="Nucleotide-diphospho-sugar transferases"/>
    <property type="match status" value="1"/>
</dbReference>
<gene>
    <name evidence="2" type="ORF">EDC38_1621</name>
</gene>
<organism evidence="2 3">
    <name type="scientific">Marinimicrobium koreense</name>
    <dbReference type="NCBI Taxonomy" id="306545"/>
    <lineage>
        <taxon>Bacteria</taxon>
        <taxon>Pseudomonadati</taxon>
        <taxon>Pseudomonadota</taxon>
        <taxon>Gammaproteobacteria</taxon>
        <taxon>Cellvibrionales</taxon>
        <taxon>Cellvibrionaceae</taxon>
        <taxon>Marinimicrobium</taxon>
    </lineage>
</organism>
<dbReference type="NCBIfam" id="NF045761">
    <property type="entry name" value="NAMPUrTaseMurU"/>
    <property type="match status" value="1"/>
</dbReference>
<dbReference type="InterPro" id="IPR029044">
    <property type="entry name" value="Nucleotide-diphossugar_trans"/>
</dbReference>
<dbReference type="Gene3D" id="3.90.550.10">
    <property type="entry name" value="Spore Coat Polysaccharide Biosynthesis Protein SpsA, Chain A"/>
    <property type="match status" value="1"/>
</dbReference>
<sequence length="228" mass="24888">MKAMILAAGLGKRMRPLTDHTPKPLLAVGGKPLLQYHLEALAQAGVREVIINTAYLAEKIEQFAGDGNRFGLAIHYSREPEPLETGGAIYRALPLLGEAPFLLINGDVWTDFPLPTLTEPTLPDSALGRLLLVPNPTFHPRGDFSLSASRVGLATDAERYTFTGVSLLRPALVARYPERRSVFPLLEALRPAIEAGQLEGRVHHGQWSDVGTPERLSQLEQQLQSTTG</sequence>
<dbReference type="InterPro" id="IPR050486">
    <property type="entry name" value="Mannose-1P_guanyltransferase"/>
</dbReference>
<evidence type="ECO:0000313" key="3">
    <source>
        <dbReference type="Proteomes" id="UP000273643"/>
    </source>
</evidence>
<keyword evidence="3" id="KW-1185">Reference proteome</keyword>